<dbReference type="InterPro" id="IPR051610">
    <property type="entry name" value="GPI/OXD"/>
</dbReference>
<gene>
    <name evidence="3" type="ORF">COW36_08600</name>
</gene>
<name>A0A2M7G781_9BACT</name>
<keyword evidence="1" id="KW-0479">Metal-binding</keyword>
<protein>
    <recommendedName>
        <fullName evidence="2">Cupin type-2 domain-containing protein</fullName>
    </recommendedName>
</protein>
<evidence type="ECO:0000313" key="3">
    <source>
        <dbReference type="EMBL" id="PIW17546.1"/>
    </source>
</evidence>
<dbReference type="Gene3D" id="2.60.120.10">
    <property type="entry name" value="Jelly Rolls"/>
    <property type="match status" value="1"/>
</dbReference>
<accession>A0A2M7G781</accession>
<evidence type="ECO:0000256" key="1">
    <source>
        <dbReference type="ARBA" id="ARBA00022723"/>
    </source>
</evidence>
<dbReference type="Pfam" id="PF07883">
    <property type="entry name" value="Cupin_2"/>
    <property type="match status" value="1"/>
</dbReference>
<organism evidence="3 4">
    <name type="scientific">bacterium (Candidatus Blackallbacteria) CG17_big_fil_post_rev_8_21_14_2_50_48_46</name>
    <dbReference type="NCBI Taxonomy" id="2014261"/>
    <lineage>
        <taxon>Bacteria</taxon>
        <taxon>Candidatus Blackallbacteria</taxon>
    </lineage>
</organism>
<dbReference type="InterPro" id="IPR013096">
    <property type="entry name" value="Cupin_2"/>
</dbReference>
<sequence>MSHPLSLSQLPLREMQSQLGEKYSYTADLSQCLNMQKLQVYFEILPPGRKASKSHYHSHKEEMLVILEGQGLLNVGQDCYLLNPGDAFGFQPGREALHVLENQGEVDLRYLIITHFSPEDTIVWGETAP</sequence>
<dbReference type="EMBL" id="PFFQ01000023">
    <property type="protein sequence ID" value="PIW17546.1"/>
    <property type="molecule type" value="Genomic_DNA"/>
</dbReference>
<evidence type="ECO:0000313" key="4">
    <source>
        <dbReference type="Proteomes" id="UP000231019"/>
    </source>
</evidence>
<comment type="caution">
    <text evidence="3">The sequence shown here is derived from an EMBL/GenBank/DDBJ whole genome shotgun (WGS) entry which is preliminary data.</text>
</comment>
<dbReference type="InterPro" id="IPR014710">
    <property type="entry name" value="RmlC-like_jellyroll"/>
</dbReference>
<dbReference type="AlphaFoldDB" id="A0A2M7G781"/>
<dbReference type="PANTHER" id="PTHR35848">
    <property type="entry name" value="OXALATE-BINDING PROTEIN"/>
    <property type="match status" value="1"/>
</dbReference>
<dbReference type="SUPFAM" id="SSF51182">
    <property type="entry name" value="RmlC-like cupins"/>
    <property type="match status" value="1"/>
</dbReference>
<evidence type="ECO:0000259" key="2">
    <source>
        <dbReference type="Pfam" id="PF07883"/>
    </source>
</evidence>
<dbReference type="GO" id="GO:0046872">
    <property type="term" value="F:metal ion binding"/>
    <property type="evidence" value="ECO:0007669"/>
    <property type="project" value="UniProtKB-KW"/>
</dbReference>
<feature type="domain" description="Cupin type-2" evidence="2">
    <location>
        <begin position="42"/>
        <end position="113"/>
    </location>
</feature>
<proteinExistence type="predicted"/>
<dbReference type="InterPro" id="IPR011051">
    <property type="entry name" value="RmlC_Cupin_sf"/>
</dbReference>
<dbReference type="Proteomes" id="UP000231019">
    <property type="component" value="Unassembled WGS sequence"/>
</dbReference>
<reference evidence="3 4" key="1">
    <citation type="submission" date="2017-09" db="EMBL/GenBank/DDBJ databases">
        <title>Depth-based differentiation of microbial function through sediment-hosted aquifers and enrichment of novel symbionts in the deep terrestrial subsurface.</title>
        <authorList>
            <person name="Probst A.J."/>
            <person name="Ladd B."/>
            <person name="Jarett J.K."/>
            <person name="Geller-Mcgrath D.E."/>
            <person name="Sieber C.M."/>
            <person name="Emerson J.B."/>
            <person name="Anantharaman K."/>
            <person name="Thomas B.C."/>
            <person name="Malmstrom R."/>
            <person name="Stieglmeier M."/>
            <person name="Klingl A."/>
            <person name="Woyke T."/>
            <person name="Ryan C.M."/>
            <person name="Banfield J.F."/>
        </authorList>
    </citation>
    <scope>NUCLEOTIDE SEQUENCE [LARGE SCALE GENOMIC DNA]</scope>
    <source>
        <strain evidence="3">CG17_big_fil_post_rev_8_21_14_2_50_48_46</strain>
    </source>
</reference>